<feature type="region of interest" description="Disordered" evidence="2">
    <location>
        <begin position="53"/>
        <end position="74"/>
    </location>
</feature>
<evidence type="ECO:0000256" key="1">
    <source>
        <dbReference type="SAM" id="Coils"/>
    </source>
</evidence>
<feature type="compositionally biased region" description="Polar residues" evidence="2">
    <location>
        <begin position="485"/>
        <end position="496"/>
    </location>
</feature>
<reference evidence="3" key="1">
    <citation type="journal article" date="2023" name="BMC Genomics">
        <title>Chromosome-level genome assemblies of Cutaneotrichosporon spp. (Trichosporonales, Basidiomycota) reveal imbalanced evolution between nucleotide sequences and chromosome synteny.</title>
        <authorList>
            <person name="Kobayashi Y."/>
            <person name="Kayamori A."/>
            <person name="Aoki K."/>
            <person name="Shiwa Y."/>
            <person name="Matsutani M."/>
            <person name="Fujita N."/>
            <person name="Sugita T."/>
            <person name="Iwasaki W."/>
            <person name="Tanaka N."/>
            <person name="Takashima M."/>
        </authorList>
    </citation>
    <scope>NUCLEOTIDE SEQUENCE</scope>
    <source>
        <strain evidence="3">HIS016</strain>
    </source>
</reference>
<dbReference type="Gene3D" id="6.10.250.3180">
    <property type="match status" value="1"/>
</dbReference>
<dbReference type="EMBL" id="BTCM01000008">
    <property type="protein sequence ID" value="GMK59584.1"/>
    <property type="molecule type" value="Genomic_DNA"/>
</dbReference>
<name>A0AAD3TZT9_9TREE</name>
<proteinExistence type="predicted"/>
<dbReference type="PANTHER" id="PTHR15141:SF76">
    <property type="entry name" value="TRANSCRIPTION ELONGATION FACTOR B POLYPEPTIDE 3"/>
    <property type="match status" value="1"/>
</dbReference>
<organism evidence="3 4">
    <name type="scientific">Cutaneotrichosporon spelunceum</name>
    <dbReference type="NCBI Taxonomy" id="1672016"/>
    <lineage>
        <taxon>Eukaryota</taxon>
        <taxon>Fungi</taxon>
        <taxon>Dikarya</taxon>
        <taxon>Basidiomycota</taxon>
        <taxon>Agaricomycotina</taxon>
        <taxon>Tremellomycetes</taxon>
        <taxon>Trichosporonales</taxon>
        <taxon>Trichosporonaceae</taxon>
        <taxon>Cutaneotrichosporon</taxon>
    </lineage>
</organism>
<accession>A0AAD3TZT9</accession>
<evidence type="ECO:0000313" key="3">
    <source>
        <dbReference type="EMBL" id="GMK59584.1"/>
    </source>
</evidence>
<dbReference type="AlphaFoldDB" id="A0AAD3TZT9"/>
<feature type="compositionally biased region" description="Basic and acidic residues" evidence="2">
    <location>
        <begin position="349"/>
        <end position="400"/>
    </location>
</feature>
<dbReference type="InterPro" id="IPR051870">
    <property type="entry name" value="Elongin-A_domain"/>
</dbReference>
<evidence type="ECO:0000313" key="4">
    <source>
        <dbReference type="Proteomes" id="UP001222932"/>
    </source>
</evidence>
<protein>
    <recommendedName>
        <fullName evidence="5">Elongin-A</fullName>
    </recommendedName>
</protein>
<gene>
    <name evidence="3" type="ORF">CspeluHIS016_0801900</name>
</gene>
<reference evidence="3" key="2">
    <citation type="submission" date="2023-06" db="EMBL/GenBank/DDBJ databases">
        <authorList>
            <person name="Kobayashi Y."/>
            <person name="Kayamori A."/>
            <person name="Aoki K."/>
            <person name="Shiwa Y."/>
            <person name="Fujita N."/>
            <person name="Sugita T."/>
            <person name="Iwasaki W."/>
            <person name="Tanaka N."/>
            <person name="Takashima M."/>
        </authorList>
    </citation>
    <scope>NUCLEOTIDE SEQUENCE</scope>
    <source>
        <strain evidence="3">HIS016</strain>
    </source>
</reference>
<comment type="caution">
    <text evidence="3">The sequence shown here is derived from an EMBL/GenBank/DDBJ whole genome shotgun (WGS) entry which is preliminary data.</text>
</comment>
<sequence>MPVHLEYDEESEGDDGLFGSDDEEQGHDETDDILPDTRRPVVVPASAIMAASASLSRHVEPKDKHPAPPTPDERYQELHRHRAFLSPAVETGIPSLKGMTMRVILQNASRIDDIGGLTYKEMAVFLDQLPRAQLVEIEENCPHILTDTDWLWEGFLIKEFPLFYPKCREKGGEARTSGWRRKFSEAFQEAEERKAKAAERIRMKYAEAEKDRQDKKIRLIDNFVATPKGRRGGHTLRDARIGKQSQPTRYIAQKQIRTASVMNRARADMQRQRVALTHASGKYVPPPSRPVARSSTSSYDNPYASSTTNSVPESHPRHPNYIPADKLVHGPRLPPRVPKPLSKPGSPPDVDRFPGSRRTEPEARSTLPDHIKPTPTPKPERFRIDDYKTSKTPSTRDIRRPQVQNFNPDTASKGKGKVDFFARPQAAGQSKRPMSVDEEPLPNVKRPCTDTSDEASASRPPPPYHNPPAPGDTPSFLLKKKTNRHSGPQRTTTTTLEAVKRSIAHPSNRVPGRRR</sequence>
<dbReference type="GO" id="GO:0070449">
    <property type="term" value="C:elongin complex"/>
    <property type="evidence" value="ECO:0007669"/>
    <property type="project" value="InterPro"/>
</dbReference>
<feature type="compositionally biased region" description="Polar residues" evidence="2">
    <location>
        <begin position="299"/>
        <end position="312"/>
    </location>
</feature>
<dbReference type="GO" id="GO:0006368">
    <property type="term" value="P:transcription elongation by RNA polymerase II"/>
    <property type="evidence" value="ECO:0007669"/>
    <property type="project" value="InterPro"/>
</dbReference>
<feature type="coiled-coil region" evidence="1">
    <location>
        <begin position="180"/>
        <end position="218"/>
    </location>
</feature>
<evidence type="ECO:0008006" key="5">
    <source>
        <dbReference type="Google" id="ProtNLM"/>
    </source>
</evidence>
<evidence type="ECO:0000256" key="2">
    <source>
        <dbReference type="SAM" id="MobiDB-lite"/>
    </source>
</evidence>
<feature type="compositionally biased region" description="Pro residues" evidence="2">
    <location>
        <begin position="459"/>
        <end position="471"/>
    </location>
</feature>
<dbReference type="Proteomes" id="UP001222932">
    <property type="component" value="Unassembled WGS sequence"/>
</dbReference>
<dbReference type="Pfam" id="PF06881">
    <property type="entry name" value="Elongin_A"/>
    <property type="match status" value="1"/>
</dbReference>
<keyword evidence="1" id="KW-0175">Coiled coil</keyword>
<feature type="region of interest" description="Disordered" evidence="2">
    <location>
        <begin position="277"/>
        <end position="515"/>
    </location>
</feature>
<keyword evidence="4" id="KW-1185">Reference proteome</keyword>
<dbReference type="PANTHER" id="PTHR15141">
    <property type="entry name" value="TRANSCRIPTION ELONGATION FACTOR B POLYPEPTIDE 3"/>
    <property type="match status" value="1"/>
</dbReference>
<feature type="region of interest" description="Disordered" evidence="2">
    <location>
        <begin position="1"/>
        <end position="41"/>
    </location>
</feature>
<feature type="compositionally biased region" description="Acidic residues" evidence="2">
    <location>
        <begin position="7"/>
        <end position="34"/>
    </location>
</feature>
<dbReference type="InterPro" id="IPR010684">
    <property type="entry name" value="RNA_pol_II_trans_fac_SIII_A"/>
</dbReference>
<feature type="compositionally biased region" description="Basic and acidic residues" evidence="2">
    <location>
        <begin position="57"/>
        <end position="74"/>
    </location>
</feature>